<dbReference type="AlphaFoldDB" id="A0A2P5PA08"/>
<dbReference type="RefSeq" id="WP_102331373.1">
    <property type="nucleotide sequence ID" value="NZ_CP058566.2"/>
</dbReference>
<comment type="caution">
    <text evidence="1">The sequence shown here is derived from an EMBL/GenBank/DDBJ whole genome shotgun (WGS) entry which is preliminary data.</text>
</comment>
<reference evidence="1 2" key="1">
    <citation type="journal article" date="2017" name="ISME J.">
        <title>Grape pomace compost harbors organohalide-respiring Dehalogenimonas species with novel reductive dehalogenase genes.</title>
        <authorList>
            <person name="Yang Y."/>
            <person name="Higgins S.A."/>
            <person name="Yan J."/>
            <person name="Simsir B."/>
            <person name="Chourey K."/>
            <person name="Iyer R."/>
            <person name="Hettich R.L."/>
            <person name="Baldwin B."/>
            <person name="Ogles D.M."/>
            <person name="Loffler F.E."/>
        </authorList>
    </citation>
    <scope>NUCLEOTIDE SEQUENCE [LARGE SCALE GENOMIC DNA]</scope>
    <source>
        <strain evidence="1 2">GP</strain>
    </source>
</reference>
<sequence length="156" mass="17928">MLIENSWQHTPDDDDDLSLLIMRTRRAIYKEKERAYAKLDISPEQHGVLSHLMQHEKATIGDITERMLREPHTILGLVTRMEARGLITKTKDMNNKGLITITLTDPGRRLCKDLELVDKKFKPTAVLTDLERDQLAHSLEKVLIGCLSRLGKYPEL</sequence>
<dbReference type="Proteomes" id="UP000235653">
    <property type="component" value="Unassembled WGS sequence"/>
</dbReference>
<dbReference type="Pfam" id="PF12802">
    <property type="entry name" value="MarR_2"/>
    <property type="match status" value="1"/>
</dbReference>
<accession>A0A2P5PA08</accession>
<keyword evidence="2" id="KW-1185">Reference proteome</keyword>
<dbReference type="SUPFAM" id="SSF46785">
    <property type="entry name" value="Winged helix' DNA-binding domain"/>
    <property type="match status" value="1"/>
</dbReference>
<evidence type="ECO:0000313" key="2">
    <source>
        <dbReference type="Proteomes" id="UP000235653"/>
    </source>
</evidence>
<dbReference type="InterPro" id="IPR036388">
    <property type="entry name" value="WH-like_DNA-bd_sf"/>
</dbReference>
<dbReference type="SMART" id="SM00347">
    <property type="entry name" value="HTH_MARR"/>
    <property type="match status" value="1"/>
</dbReference>
<protein>
    <submittedName>
        <fullName evidence="1">MarR family transcriptional regulator</fullName>
    </submittedName>
</protein>
<dbReference type="GO" id="GO:0006950">
    <property type="term" value="P:response to stress"/>
    <property type="evidence" value="ECO:0007669"/>
    <property type="project" value="TreeGrafter"/>
</dbReference>
<gene>
    <name evidence="1" type="ORF">JP09_000215</name>
</gene>
<dbReference type="GO" id="GO:0003700">
    <property type="term" value="F:DNA-binding transcription factor activity"/>
    <property type="evidence" value="ECO:0007669"/>
    <property type="project" value="InterPro"/>
</dbReference>
<evidence type="ECO:0000313" key="1">
    <source>
        <dbReference type="EMBL" id="PPD59139.1"/>
    </source>
</evidence>
<proteinExistence type="predicted"/>
<dbReference type="InterPro" id="IPR000835">
    <property type="entry name" value="HTH_MarR-typ"/>
</dbReference>
<dbReference type="OrthoDB" id="161622at2"/>
<dbReference type="InterPro" id="IPR039422">
    <property type="entry name" value="MarR/SlyA-like"/>
</dbReference>
<dbReference type="Gene3D" id="1.10.10.10">
    <property type="entry name" value="Winged helix-like DNA-binding domain superfamily/Winged helix DNA-binding domain"/>
    <property type="match status" value="1"/>
</dbReference>
<organism evidence="1 2">
    <name type="scientific">Dehalogenimonas etheniformans</name>
    <dbReference type="NCBI Taxonomy" id="1536648"/>
    <lineage>
        <taxon>Bacteria</taxon>
        <taxon>Bacillati</taxon>
        <taxon>Chloroflexota</taxon>
        <taxon>Dehalococcoidia</taxon>
        <taxon>Dehalococcoidales</taxon>
        <taxon>Dehalococcoidaceae</taxon>
        <taxon>Dehalogenimonas</taxon>
    </lineage>
</organism>
<dbReference type="PROSITE" id="PS50995">
    <property type="entry name" value="HTH_MARR_2"/>
    <property type="match status" value="1"/>
</dbReference>
<dbReference type="EMBL" id="JQAN02000001">
    <property type="protein sequence ID" value="PPD59139.1"/>
    <property type="molecule type" value="Genomic_DNA"/>
</dbReference>
<dbReference type="InterPro" id="IPR036390">
    <property type="entry name" value="WH_DNA-bd_sf"/>
</dbReference>
<name>A0A2P5PA08_9CHLR</name>
<dbReference type="PANTHER" id="PTHR33164">
    <property type="entry name" value="TRANSCRIPTIONAL REGULATOR, MARR FAMILY"/>
    <property type="match status" value="1"/>
</dbReference>
<dbReference type="PANTHER" id="PTHR33164:SF43">
    <property type="entry name" value="HTH-TYPE TRANSCRIPTIONAL REPRESSOR YETL"/>
    <property type="match status" value="1"/>
</dbReference>